<evidence type="ECO:0000313" key="1">
    <source>
        <dbReference type="EMBL" id="ADU27942.1"/>
    </source>
</evidence>
<evidence type="ECO:0000313" key="2">
    <source>
        <dbReference type="Proteomes" id="UP000001551"/>
    </source>
</evidence>
<organism evidence="1 2">
    <name type="scientific">Ethanoligenens harbinense (strain DSM 18485 / JCM 12961 / CGMCC 1.5033 / YUAN-3)</name>
    <dbReference type="NCBI Taxonomy" id="663278"/>
    <lineage>
        <taxon>Bacteria</taxon>
        <taxon>Bacillati</taxon>
        <taxon>Bacillota</taxon>
        <taxon>Clostridia</taxon>
        <taxon>Eubacteriales</taxon>
        <taxon>Oscillospiraceae</taxon>
        <taxon>Ethanoligenens</taxon>
    </lineage>
</organism>
<dbReference type="STRING" id="663278.Ethha_2447"/>
<accession>E6U5S5</accession>
<name>E6U5S5_ETHHY</name>
<dbReference type="RefSeq" id="WP_013486285.1">
    <property type="nucleotide sequence ID" value="NC_014828.1"/>
</dbReference>
<dbReference type="HOGENOM" id="CLU_2716379_0_0_9"/>
<gene>
    <name evidence="1" type="ordered locus">Ethha_2447</name>
</gene>
<dbReference type="Proteomes" id="UP000001551">
    <property type="component" value="Chromosome"/>
</dbReference>
<sequence length="72" mass="7701">MSIRESDLIAGSVVVVQSNRTFCGFESGVITGHSTGGHDGLVCYYTDAGGGPKWCLASQIIDIQLKNRVVRE</sequence>
<dbReference type="KEGG" id="eha:Ethha_2447"/>
<proteinExistence type="predicted"/>
<protein>
    <submittedName>
        <fullName evidence="1">TBC domain containing protein</fullName>
    </submittedName>
</protein>
<dbReference type="AlphaFoldDB" id="E6U5S5"/>
<reference evidence="1 2" key="1">
    <citation type="submission" date="2010-12" db="EMBL/GenBank/DDBJ databases">
        <title>Complete sequence of Ethanoligenens harbinense YUAN-3.</title>
        <authorList>
            <person name="Lucas S."/>
            <person name="Copeland A."/>
            <person name="Lapidus A."/>
            <person name="Cheng J.-F."/>
            <person name="Bruce D."/>
            <person name="Goodwin L."/>
            <person name="Pitluck S."/>
            <person name="Chertkov O."/>
            <person name="Misra M."/>
            <person name="Detter J.C."/>
            <person name="Han C."/>
            <person name="Tapia R."/>
            <person name="Land M."/>
            <person name="Hauser L."/>
            <person name="Jeffries C."/>
            <person name="Kyrpides N."/>
            <person name="Ivanova N."/>
            <person name="Mikhailova N."/>
            <person name="Wang A."/>
            <person name="Mouttaki H."/>
            <person name="He Z."/>
            <person name="Zhou J."/>
            <person name="Hemme C.L."/>
            <person name="Woyke T."/>
        </authorList>
    </citation>
    <scope>NUCLEOTIDE SEQUENCE [LARGE SCALE GENOMIC DNA]</scope>
    <source>
        <strain evidence="2">DSM 18485 / JCM 12961 / CGMCC 1.5033 / YUAN-3</strain>
    </source>
</reference>
<keyword evidence="2" id="KW-1185">Reference proteome</keyword>
<dbReference type="EMBL" id="CP002400">
    <property type="protein sequence ID" value="ADU27942.1"/>
    <property type="molecule type" value="Genomic_DNA"/>
</dbReference>